<evidence type="ECO:0000313" key="2">
    <source>
        <dbReference type="Proteomes" id="UP001183607"/>
    </source>
</evidence>
<dbReference type="Proteomes" id="UP001183607">
    <property type="component" value="Unassembled WGS sequence"/>
</dbReference>
<evidence type="ECO:0000313" key="1">
    <source>
        <dbReference type="EMBL" id="MDT0417399.1"/>
    </source>
</evidence>
<name>A0ABD5E7K5_9ACTN</name>
<dbReference type="AlphaFoldDB" id="A0ABD5E7K5"/>
<proteinExistence type="predicted"/>
<dbReference type="RefSeq" id="WP_234010939.1">
    <property type="nucleotide sequence ID" value="NZ_JAVRER010000027.1"/>
</dbReference>
<accession>A0ABD5E7K5</accession>
<comment type="caution">
    <text evidence="1">The sequence shown here is derived from an EMBL/GenBank/DDBJ whole genome shotgun (WGS) entry which is preliminary data.</text>
</comment>
<gene>
    <name evidence="1" type="ORF">RM574_18060</name>
</gene>
<sequence length="100" mass="10890">MTVGGRKPWARFAGDEGPSLREFVGALCVIRTGWVDVRFGQAEVRAADGSTALVQVRQYEGEELALGSTGLLYAYEEDQGFFWVTPFDPGLDPAPPEPGR</sequence>
<dbReference type="EMBL" id="JAVRER010000027">
    <property type="protein sequence ID" value="MDT0417399.1"/>
    <property type="molecule type" value="Genomic_DNA"/>
</dbReference>
<reference evidence="2" key="1">
    <citation type="submission" date="2023-07" db="EMBL/GenBank/DDBJ databases">
        <title>30 novel species of actinomycetes from the DSMZ collection.</title>
        <authorList>
            <person name="Nouioui I."/>
        </authorList>
    </citation>
    <scope>NUCLEOTIDE SEQUENCE [LARGE SCALE GENOMIC DNA]</scope>
    <source>
        <strain evidence="2">DSM 41982</strain>
    </source>
</reference>
<organism evidence="1 2">
    <name type="scientific">Streptomyces evansiae</name>
    <dbReference type="NCBI Taxonomy" id="3075535"/>
    <lineage>
        <taxon>Bacteria</taxon>
        <taxon>Bacillati</taxon>
        <taxon>Actinomycetota</taxon>
        <taxon>Actinomycetes</taxon>
        <taxon>Kitasatosporales</taxon>
        <taxon>Streptomycetaceae</taxon>
        <taxon>Streptomyces</taxon>
    </lineage>
</organism>
<protein>
    <submittedName>
        <fullName evidence="1">Uncharacterized protein</fullName>
    </submittedName>
</protein>